<dbReference type="RefSeq" id="WP_153572750.1">
    <property type="nucleotide sequence ID" value="NZ_CP045725.1"/>
</dbReference>
<dbReference type="Proteomes" id="UP000386847">
    <property type="component" value="Chromosome"/>
</dbReference>
<evidence type="ECO:0000313" key="2">
    <source>
        <dbReference type="EMBL" id="QGF24221.1"/>
    </source>
</evidence>
<dbReference type="KEGG" id="rain:Rai3103_11685"/>
<dbReference type="SUPFAM" id="SSF52266">
    <property type="entry name" value="SGNH hydrolase"/>
    <property type="match status" value="1"/>
</dbReference>
<organism evidence="2 3">
    <name type="scientific">Raineyella fluvialis</name>
    <dbReference type="NCBI Taxonomy" id="2662261"/>
    <lineage>
        <taxon>Bacteria</taxon>
        <taxon>Bacillati</taxon>
        <taxon>Actinomycetota</taxon>
        <taxon>Actinomycetes</taxon>
        <taxon>Propionibacteriales</taxon>
        <taxon>Propionibacteriaceae</taxon>
        <taxon>Raineyella</taxon>
    </lineage>
</organism>
<sequence>MTASTSPLWPGPSPSSSPSSWPPPRSPRGNDRGAASTGPTAPGSVAPGSVAPGSVAPGSAASAHPSDPASATTRPATTPSTSVSASATPSSPAAQRQGIGLIKARLNDQQPLSITVLGDDSSVGDTGWVFVWARDTLGTGHTVVYHEYSRSIGGYLGPRTLSTDGPRIDVWNASYASATTPKVAADLGKLYPQPTDVVILNLGHQDDPATIDADTTALWQAVTAKQTPLGLVILQNPETATTGLQDTRMKNLARSADRLGLPTVDVLRAFTDSKVPLTQLVIGARPTDQGVHLWVATLTTALT</sequence>
<evidence type="ECO:0000256" key="1">
    <source>
        <dbReference type="SAM" id="MobiDB-lite"/>
    </source>
</evidence>
<evidence type="ECO:0008006" key="4">
    <source>
        <dbReference type="Google" id="ProtNLM"/>
    </source>
</evidence>
<dbReference type="InterPro" id="IPR036514">
    <property type="entry name" value="SGNH_hydro_sf"/>
</dbReference>
<accession>A0A5Q2FCW2</accession>
<name>A0A5Q2FCW2_9ACTN</name>
<dbReference type="EMBL" id="CP045725">
    <property type="protein sequence ID" value="QGF24221.1"/>
    <property type="molecule type" value="Genomic_DNA"/>
</dbReference>
<protein>
    <recommendedName>
        <fullName evidence="4">GDSL-like Lipase/Acylhydrolase family protein</fullName>
    </recommendedName>
</protein>
<dbReference type="AlphaFoldDB" id="A0A5Q2FCW2"/>
<evidence type="ECO:0000313" key="3">
    <source>
        <dbReference type="Proteomes" id="UP000386847"/>
    </source>
</evidence>
<proteinExistence type="predicted"/>
<keyword evidence="3" id="KW-1185">Reference proteome</keyword>
<feature type="compositionally biased region" description="Low complexity" evidence="1">
    <location>
        <begin position="41"/>
        <end position="94"/>
    </location>
</feature>
<dbReference type="Gene3D" id="3.40.50.1110">
    <property type="entry name" value="SGNH hydrolase"/>
    <property type="match status" value="1"/>
</dbReference>
<reference evidence="2 3" key="1">
    <citation type="submission" date="2019-10" db="EMBL/GenBank/DDBJ databases">
        <title>Genomic analysis of Raineyella sp. CBA3103.</title>
        <authorList>
            <person name="Roh S.W."/>
        </authorList>
    </citation>
    <scope>NUCLEOTIDE SEQUENCE [LARGE SCALE GENOMIC DNA]</scope>
    <source>
        <strain evidence="2 3">CBA3103</strain>
    </source>
</reference>
<gene>
    <name evidence="2" type="ORF">Rai3103_11685</name>
</gene>
<feature type="compositionally biased region" description="Pro residues" evidence="1">
    <location>
        <begin position="9"/>
        <end position="26"/>
    </location>
</feature>
<feature type="region of interest" description="Disordered" evidence="1">
    <location>
        <begin position="1"/>
        <end position="96"/>
    </location>
</feature>